<dbReference type="AlphaFoldDB" id="A0A2K8MKQ4"/>
<comment type="catalytic activity">
    <reaction evidence="5">
        <text>a 2-deoxystreptamine antibiotic + acetyl-CoA = an N(3)-acetyl-2-deoxystreptamine antibiotic + CoA + H(+)</text>
        <dbReference type="Rhea" id="RHEA:12665"/>
        <dbReference type="ChEBI" id="CHEBI:15378"/>
        <dbReference type="ChEBI" id="CHEBI:57287"/>
        <dbReference type="ChEBI" id="CHEBI:57288"/>
        <dbReference type="ChEBI" id="CHEBI:57921"/>
        <dbReference type="ChEBI" id="CHEBI:77452"/>
        <dbReference type="EC" id="2.3.1.81"/>
    </reaction>
</comment>
<dbReference type="InterPro" id="IPR003679">
    <property type="entry name" value="Amioglycoside_AcTrfase"/>
</dbReference>
<evidence type="ECO:0000256" key="4">
    <source>
        <dbReference type="ARBA" id="ARBA00023315"/>
    </source>
</evidence>
<dbReference type="GO" id="GO:0046677">
    <property type="term" value="P:response to antibiotic"/>
    <property type="evidence" value="ECO:0007669"/>
    <property type="project" value="UniProtKB-KW"/>
</dbReference>
<feature type="compositionally biased region" description="Basic and acidic residues" evidence="6">
    <location>
        <begin position="1"/>
        <end position="11"/>
    </location>
</feature>
<dbReference type="InterPro" id="IPR028345">
    <property type="entry name" value="Antibiotic_NAT-like"/>
</dbReference>
<keyword evidence="4 5" id="KW-0012">Acyltransferase</keyword>
<dbReference type="GO" id="GO:0046353">
    <property type="term" value="F:aminoglycoside 3-N-acetyltransferase activity"/>
    <property type="evidence" value="ECO:0007669"/>
    <property type="project" value="UniProtKB-EC"/>
</dbReference>
<evidence type="ECO:0000256" key="2">
    <source>
        <dbReference type="ARBA" id="ARBA00012882"/>
    </source>
</evidence>
<reference evidence="7 8" key="1">
    <citation type="submission" date="2017-11" db="EMBL/GenBank/DDBJ databases">
        <title>Complete genome sequence of Sphingomonas sp. Strain Cra20, a psychrotolerant potential plant growth promoting rhizobacteria.</title>
        <authorList>
            <person name="Luo Y."/>
        </authorList>
    </citation>
    <scope>NUCLEOTIDE SEQUENCE [LARGE SCALE GENOMIC DNA]</scope>
    <source>
        <strain evidence="7 8">Cra20</strain>
    </source>
</reference>
<dbReference type="Pfam" id="PF02522">
    <property type="entry name" value="Antibiotic_NAT"/>
    <property type="match status" value="1"/>
</dbReference>
<protein>
    <recommendedName>
        <fullName evidence="2 5">Aminoglycoside N(3)-acetyltransferase</fullName>
        <ecNumber evidence="5">2.3.1.-</ecNumber>
    </recommendedName>
</protein>
<evidence type="ECO:0000256" key="3">
    <source>
        <dbReference type="ARBA" id="ARBA00022679"/>
    </source>
</evidence>
<dbReference type="PANTHER" id="PTHR11104">
    <property type="entry name" value="AMINOGLYCOSIDE N3-ACETYLTRANSFERASE"/>
    <property type="match status" value="1"/>
</dbReference>
<dbReference type="Proteomes" id="UP000229081">
    <property type="component" value="Chromosome"/>
</dbReference>
<dbReference type="SUPFAM" id="SSF110710">
    <property type="entry name" value="TTHA0583/YokD-like"/>
    <property type="match status" value="1"/>
</dbReference>
<feature type="region of interest" description="Disordered" evidence="6">
    <location>
        <begin position="1"/>
        <end position="21"/>
    </location>
</feature>
<keyword evidence="5" id="KW-0046">Antibiotic resistance</keyword>
<evidence type="ECO:0000256" key="1">
    <source>
        <dbReference type="ARBA" id="ARBA00006383"/>
    </source>
</evidence>
<accession>A0A2K8MKQ4</accession>
<evidence type="ECO:0000313" key="7">
    <source>
        <dbReference type="EMBL" id="ATY34458.1"/>
    </source>
</evidence>
<evidence type="ECO:0000313" key="8">
    <source>
        <dbReference type="Proteomes" id="UP000229081"/>
    </source>
</evidence>
<name>A0A2K8MKQ4_9SPHN</name>
<evidence type="ECO:0000256" key="6">
    <source>
        <dbReference type="SAM" id="MobiDB-lite"/>
    </source>
</evidence>
<keyword evidence="8" id="KW-1185">Reference proteome</keyword>
<comment type="similarity">
    <text evidence="1 5">Belongs to the antibiotic N-acetyltransferase family.</text>
</comment>
<feature type="compositionally biased region" description="Polar residues" evidence="6">
    <location>
        <begin position="12"/>
        <end position="21"/>
    </location>
</feature>
<keyword evidence="3 5" id="KW-0808">Transferase</keyword>
<dbReference type="KEGG" id="sphc:CVN68_06230"/>
<dbReference type="PANTHER" id="PTHR11104:SF0">
    <property type="entry name" value="SPBETA PROPHAGE-DERIVED AMINOGLYCOSIDE N(3')-ACETYLTRANSFERASE-LIKE PROTEIN YOKD"/>
    <property type="match status" value="1"/>
</dbReference>
<evidence type="ECO:0000256" key="5">
    <source>
        <dbReference type="RuleBase" id="RU365031"/>
    </source>
</evidence>
<dbReference type="OrthoDB" id="7330654at2"/>
<sequence length="275" mass="29292">MRREGGRHDATITDSGEGSRTKVTTCAEVAAQLRAIGVREGGVLLMHSSFRAVRPVEGGPLGLIAALQAALGPEGTLAMPSATGDDDAPFDPATSANREDLGIVPCLFWQQPGVVRSAHFDAVAAVGPRAEWITGGPFVLPPAAPGSAIDRIREADGQILLLGVGHDANTMLHLAELLGGAPYRSAFHYTRADGVRVDYGENDSCCEKFALADEWLRAEGLQREGRVGKAHARLIEAEDLIRVAVPRIRADPLVFLHDADEGCEECDEARESLSR</sequence>
<dbReference type="EMBL" id="CP024923">
    <property type="protein sequence ID" value="ATY34458.1"/>
    <property type="molecule type" value="Genomic_DNA"/>
</dbReference>
<organism evidence="7 8">
    <name type="scientific">Sphingomonas psychrotolerans</name>
    <dbReference type="NCBI Taxonomy" id="1327635"/>
    <lineage>
        <taxon>Bacteria</taxon>
        <taxon>Pseudomonadati</taxon>
        <taxon>Pseudomonadota</taxon>
        <taxon>Alphaproteobacteria</taxon>
        <taxon>Sphingomonadales</taxon>
        <taxon>Sphingomonadaceae</taxon>
        <taxon>Sphingomonas</taxon>
    </lineage>
</organism>
<gene>
    <name evidence="7" type="ORF">CVN68_06230</name>
</gene>
<proteinExistence type="inferred from homology"/>
<dbReference type="EC" id="2.3.1.-" evidence="5"/>